<evidence type="ECO:0000313" key="1">
    <source>
        <dbReference type="EMBL" id="KPM66599.1"/>
    </source>
</evidence>
<dbReference type="InterPro" id="IPR014894">
    <property type="entry name" value="DcrB/EagT6"/>
</dbReference>
<dbReference type="EMBL" id="LKKS01000053">
    <property type="protein sequence ID" value="KPM66599.1"/>
    <property type="molecule type" value="Genomic_DNA"/>
</dbReference>
<proteinExistence type="predicted"/>
<dbReference type="InterPro" id="IPR016123">
    <property type="entry name" value="Mog1/PsbP_a/b/a-sand"/>
</dbReference>
<dbReference type="Gene3D" id="3.40.1000.10">
    <property type="entry name" value="Mog1/PsbP, alpha/beta/alpha sandwich"/>
    <property type="match status" value="1"/>
</dbReference>
<gene>
    <name evidence="1" type="ORF">HB13667_08510</name>
</gene>
<comment type="caution">
    <text evidence="1">The sequence shown here is derived from an EMBL/GenBank/DDBJ whole genome shotgun (WGS) entry which is preliminary data.</text>
</comment>
<sequence length="143" mass="16204">MTEYLTHDLILNLGEEAPEDLTLNMLRFRARDTTLVMARSPVANDKTLDQAIDDQLRMLRKKSGAMTITPTKIARLGGGEHSVEAREMAIEFKVGDKPNFQLQAACMIPGQHRLLVINYSKPSPLSSDDIEHWRAIKQKLRFT</sequence>
<dbReference type="RefSeq" id="WP_054572461.1">
    <property type="nucleotide sequence ID" value="NZ_LKKS01000053.1"/>
</dbReference>
<dbReference type="Proteomes" id="UP000050437">
    <property type="component" value="Unassembled WGS sequence"/>
</dbReference>
<evidence type="ECO:0000313" key="2">
    <source>
        <dbReference type="Proteomes" id="UP000050437"/>
    </source>
</evidence>
<evidence type="ECO:0008006" key="3">
    <source>
        <dbReference type="Google" id="ProtNLM"/>
    </source>
</evidence>
<dbReference type="AlphaFoldDB" id="A0A0P7D8W2"/>
<organism evidence="1 2">
    <name type="scientific">Pseudomonas putida</name>
    <name type="common">Arthrobacter siderocapsulatus</name>
    <dbReference type="NCBI Taxonomy" id="303"/>
    <lineage>
        <taxon>Bacteria</taxon>
        <taxon>Pseudomonadati</taxon>
        <taxon>Pseudomonadota</taxon>
        <taxon>Gammaproteobacteria</taxon>
        <taxon>Pseudomonadales</taxon>
        <taxon>Pseudomonadaceae</taxon>
        <taxon>Pseudomonas</taxon>
    </lineage>
</organism>
<dbReference type="SUPFAM" id="SSF55724">
    <property type="entry name" value="Mog1p/PsbP-like"/>
    <property type="match status" value="1"/>
</dbReference>
<dbReference type="Pfam" id="PF08786">
    <property type="entry name" value="DcrB"/>
    <property type="match status" value="1"/>
</dbReference>
<reference evidence="1 2" key="1">
    <citation type="submission" date="2015-10" db="EMBL/GenBank/DDBJ databases">
        <title>Pseudomonas putida clinical strains.</title>
        <authorList>
            <person name="Molina L."/>
            <person name="Udaondo Z."/>
        </authorList>
    </citation>
    <scope>NUCLEOTIDE SEQUENCE [LARGE SCALE GENOMIC DNA]</scope>
    <source>
        <strain evidence="1 2">HB13667</strain>
    </source>
</reference>
<protein>
    <recommendedName>
        <fullName evidence="3">DUF1795 domain-containing protein</fullName>
    </recommendedName>
</protein>
<name>A0A0P7D8W2_PSEPU</name>
<accession>A0A0P7D8W2</accession>